<dbReference type="InterPro" id="IPR044144">
    <property type="entry name" value="SAF_UxaA/GarD"/>
</dbReference>
<dbReference type="PROSITE" id="PS51257">
    <property type="entry name" value="PROKAR_LIPOPROTEIN"/>
    <property type="match status" value="1"/>
</dbReference>
<dbReference type="PANTHER" id="PTHR30536:SF5">
    <property type="entry name" value="ALTRONATE DEHYDRATASE"/>
    <property type="match status" value="1"/>
</dbReference>
<dbReference type="Proteomes" id="UP000429595">
    <property type="component" value="Unassembled WGS sequence"/>
</dbReference>
<dbReference type="AlphaFoldDB" id="A0A6I1FW90"/>
<dbReference type="InterPro" id="IPR052172">
    <property type="entry name" value="UxaA_altronate/galactarate_dh"/>
</dbReference>
<gene>
    <name evidence="3" type="ORF">F9802_09505</name>
</gene>
<organism evidence="3 4">
    <name type="scientific">Bacillus aerolatus</name>
    <dbReference type="NCBI Taxonomy" id="2653354"/>
    <lineage>
        <taxon>Bacteria</taxon>
        <taxon>Bacillati</taxon>
        <taxon>Bacillota</taxon>
        <taxon>Bacilli</taxon>
        <taxon>Bacillales</taxon>
        <taxon>Bacillaceae</taxon>
        <taxon>Bacillus</taxon>
    </lineage>
</organism>
<dbReference type="GO" id="GO:0016829">
    <property type="term" value="F:lyase activity"/>
    <property type="evidence" value="ECO:0007669"/>
    <property type="project" value="UniProtKB-KW"/>
</dbReference>
<evidence type="ECO:0000256" key="1">
    <source>
        <dbReference type="ARBA" id="ARBA00023239"/>
    </source>
</evidence>
<accession>A0A6I1FW90</accession>
<evidence type="ECO:0000313" key="4">
    <source>
        <dbReference type="Proteomes" id="UP000429595"/>
    </source>
</evidence>
<evidence type="ECO:0000259" key="2">
    <source>
        <dbReference type="SMART" id="SM00858"/>
    </source>
</evidence>
<feature type="domain" description="SAF" evidence="2">
    <location>
        <begin position="14"/>
        <end position="89"/>
    </location>
</feature>
<dbReference type="InterPro" id="IPR013974">
    <property type="entry name" value="SAF"/>
</dbReference>
<dbReference type="SMART" id="SM00858">
    <property type="entry name" value="SAF"/>
    <property type="match status" value="1"/>
</dbReference>
<keyword evidence="1" id="KW-0456">Lyase</keyword>
<dbReference type="CDD" id="cd11613">
    <property type="entry name" value="SAF_AH_GD"/>
    <property type="match status" value="1"/>
</dbReference>
<evidence type="ECO:0000313" key="3">
    <source>
        <dbReference type="EMBL" id="KAB7707231.1"/>
    </source>
</evidence>
<protein>
    <submittedName>
        <fullName evidence="3">D-galactarate dehydratase</fullName>
    </submittedName>
</protein>
<sequence length="102" mass="11216">MVTNYKTVMMKPVDKVATALENIPANSIVTVSCQDKNYTVELLEEIEFGHKFAVCLIPQGTDIVKYGEVIGRAVQNIEPGAHVHVHNIEGIRGRGDQVAINQ</sequence>
<dbReference type="Pfam" id="PF08666">
    <property type="entry name" value="SAF"/>
    <property type="match status" value="1"/>
</dbReference>
<dbReference type="Gene3D" id="2.30.130.110">
    <property type="match status" value="1"/>
</dbReference>
<dbReference type="EMBL" id="WEIO01000004">
    <property type="protein sequence ID" value="KAB7707231.1"/>
    <property type="molecule type" value="Genomic_DNA"/>
</dbReference>
<comment type="caution">
    <text evidence="3">The sequence shown here is derived from an EMBL/GenBank/DDBJ whole genome shotgun (WGS) entry which is preliminary data.</text>
</comment>
<dbReference type="PANTHER" id="PTHR30536">
    <property type="entry name" value="ALTRONATE/GALACTARATE DEHYDRATASE"/>
    <property type="match status" value="1"/>
</dbReference>
<dbReference type="GO" id="GO:0019698">
    <property type="term" value="P:D-galacturonate catabolic process"/>
    <property type="evidence" value="ECO:0007669"/>
    <property type="project" value="TreeGrafter"/>
</dbReference>
<reference evidence="3 4" key="1">
    <citation type="submission" date="2019-10" db="EMBL/GenBank/DDBJ databases">
        <title>Bacillus aerolatum sp. nov., isolated from bioaerosol of sport playgrounds.</title>
        <authorList>
            <person name="Chen P."/>
            <person name="Zhang G."/>
        </authorList>
    </citation>
    <scope>NUCLEOTIDE SEQUENCE [LARGE SCALE GENOMIC DNA]</scope>
    <source>
        <strain evidence="3 4">CX253</strain>
    </source>
</reference>
<name>A0A6I1FW90_9BACI</name>
<keyword evidence="4" id="KW-1185">Reference proteome</keyword>
<dbReference type="RefSeq" id="WP_152151290.1">
    <property type="nucleotide sequence ID" value="NZ_WEIO01000004.1"/>
</dbReference>
<proteinExistence type="predicted"/>